<evidence type="ECO:0000313" key="2">
    <source>
        <dbReference type="EMBL" id="CAF3937819.1"/>
    </source>
</evidence>
<dbReference type="EMBL" id="CAJOBC010007614">
    <property type="protein sequence ID" value="CAF3937819.1"/>
    <property type="molecule type" value="Genomic_DNA"/>
</dbReference>
<dbReference type="AlphaFoldDB" id="A0A814ULY9"/>
<protein>
    <submittedName>
        <fullName evidence="1">Uncharacterized protein</fullName>
    </submittedName>
</protein>
<name>A0A814ULY9_9BILA</name>
<dbReference type="EMBL" id="CAJNOQ010007615">
    <property type="protein sequence ID" value="CAF1173985.1"/>
    <property type="molecule type" value="Genomic_DNA"/>
</dbReference>
<evidence type="ECO:0000313" key="3">
    <source>
        <dbReference type="Proteomes" id="UP000663829"/>
    </source>
</evidence>
<gene>
    <name evidence="1" type="ORF">GPM918_LOCUS22336</name>
    <name evidence="2" type="ORF">SRO942_LOCUS22333</name>
</gene>
<keyword evidence="3" id="KW-1185">Reference proteome</keyword>
<dbReference type="Proteomes" id="UP000663829">
    <property type="component" value="Unassembled WGS sequence"/>
</dbReference>
<evidence type="ECO:0000313" key="1">
    <source>
        <dbReference type="EMBL" id="CAF1173985.1"/>
    </source>
</evidence>
<dbReference type="Proteomes" id="UP000681722">
    <property type="component" value="Unassembled WGS sequence"/>
</dbReference>
<reference evidence="1" key="1">
    <citation type="submission" date="2021-02" db="EMBL/GenBank/DDBJ databases">
        <authorList>
            <person name="Nowell W R."/>
        </authorList>
    </citation>
    <scope>NUCLEOTIDE SEQUENCE</scope>
</reference>
<accession>A0A814ULY9</accession>
<comment type="caution">
    <text evidence="1">The sequence shown here is derived from an EMBL/GenBank/DDBJ whole genome shotgun (WGS) entry which is preliminary data.</text>
</comment>
<organism evidence="1 3">
    <name type="scientific">Didymodactylos carnosus</name>
    <dbReference type="NCBI Taxonomy" id="1234261"/>
    <lineage>
        <taxon>Eukaryota</taxon>
        <taxon>Metazoa</taxon>
        <taxon>Spiralia</taxon>
        <taxon>Gnathifera</taxon>
        <taxon>Rotifera</taxon>
        <taxon>Eurotatoria</taxon>
        <taxon>Bdelloidea</taxon>
        <taxon>Philodinida</taxon>
        <taxon>Philodinidae</taxon>
        <taxon>Didymodactylos</taxon>
    </lineage>
</organism>
<sequence>MMADITDDYVSDSPIFDHVLDLTVPNFFEKNEKDIMTDVPPTKINKILPSSSILLECLSDMVLFDEKTKTRERAIATVSTATTTMFRTTDVQESTMNLYSADECSNLFVLTARLNDLKLSRPESFRREMLQKRPFEPFKLTIELYKFDDTLMTSCDFTPFNLAYIILSSGMIRKSNASATYPVKTLFDFAVMCDPRNPTLDCLLRIEALDMYYNWLQISITKNQRDEPYFSHTTIMLRLISLIYGLDVIEVVHCMYDTVFYENLPRLQLCRKVIRVKISLQKTALENEKSARDLSRFKQINQDVKWFKIMIKMINDKTLKNNIVNDINNLLRTFNAQTYQRLQDYALFRIVLKKIREEKKKAKTAGEVEMNQVLLKHLRDKTFPMVETTTITSHINLTHDQFMKTTVLPIIEMNQVLTSNCDKQKLLLSPSLQEATQVDLRNLLYYWQKTIPDGEKLKKSQIKRFTSRFYRVYIAILIAPHLNQFERSICGQFFGHAMKMHINEYEKIYGYGTSEHISEKILNVISNEHSRKTTFDKAIDEMFNTADDNEADVADDQDNTREERLRTLSTFIRNNIDVKQQLERYLGNNIRENTTNQQNARNSVVILPVRLLADYYTLAKIKELHANVIKKVLLSYLNSTRGENKLFPVHNIPYSKLSMDYFAYWNISDATRKNPSSECVKHDSVVKKSIAHSRNYYEFVVDEYNNYHHAPKPLILNVTINCVIRQKKLAISDDRWETMTIILLDYFQKTCASEKYVYRPFYNVAYGKQVLLYLYQSKGEKLVTNLGRSNFLTLPKKSACIEYLLLHGIIITDRSLITAKHSLLHIRQQLLEKMGEHHRKHNFVRSYRAQDRMVIPEYHHLKEIQKTR</sequence>
<proteinExistence type="predicted"/>